<dbReference type="Proteomes" id="UP001153069">
    <property type="component" value="Unassembled WGS sequence"/>
</dbReference>
<evidence type="ECO:0000256" key="6">
    <source>
        <dbReference type="ARBA" id="ARBA00022490"/>
    </source>
</evidence>
<organism evidence="10 11">
    <name type="scientific">Seminavis robusta</name>
    <dbReference type="NCBI Taxonomy" id="568900"/>
    <lineage>
        <taxon>Eukaryota</taxon>
        <taxon>Sar</taxon>
        <taxon>Stramenopiles</taxon>
        <taxon>Ochrophyta</taxon>
        <taxon>Bacillariophyta</taxon>
        <taxon>Bacillariophyceae</taxon>
        <taxon>Bacillariophycidae</taxon>
        <taxon>Naviculales</taxon>
        <taxon>Naviculaceae</taxon>
        <taxon>Seminavis</taxon>
    </lineage>
</organism>
<accession>A0A9N8EXI7</accession>
<keyword evidence="7" id="KW-0819">tRNA processing</keyword>
<dbReference type="PANTHER" id="PTHR12896">
    <property type="entry name" value="PAX6 NEIGHBOR PROTEIN PAXNEB"/>
    <property type="match status" value="1"/>
</dbReference>
<evidence type="ECO:0000256" key="9">
    <source>
        <dbReference type="SAM" id="MobiDB-lite"/>
    </source>
</evidence>
<gene>
    <name evidence="10" type="ORF">SEMRO_1996_G310020.1</name>
</gene>
<keyword evidence="8" id="KW-0539">Nucleus</keyword>
<dbReference type="GO" id="GO:0005737">
    <property type="term" value="C:cytoplasm"/>
    <property type="evidence" value="ECO:0007669"/>
    <property type="project" value="UniProtKB-SubCell"/>
</dbReference>
<dbReference type="EMBL" id="CAICTM010001994">
    <property type="protein sequence ID" value="CAB9527434.1"/>
    <property type="molecule type" value="Genomic_DNA"/>
</dbReference>
<reference evidence="10" key="1">
    <citation type="submission" date="2020-06" db="EMBL/GenBank/DDBJ databases">
        <authorList>
            <consortium name="Plant Systems Biology data submission"/>
        </authorList>
    </citation>
    <scope>NUCLEOTIDE SEQUENCE</scope>
    <source>
        <strain evidence="10">D6</strain>
    </source>
</reference>
<dbReference type="GO" id="GO:0008023">
    <property type="term" value="C:transcription elongation factor complex"/>
    <property type="evidence" value="ECO:0007669"/>
    <property type="project" value="TreeGrafter"/>
</dbReference>
<comment type="pathway">
    <text evidence="3">tRNA modification; 5-methoxycarbonylmethyl-2-thiouridine-tRNA biosynthesis.</text>
</comment>
<dbReference type="Gene3D" id="3.40.50.300">
    <property type="entry name" value="P-loop containing nucleotide triphosphate hydrolases"/>
    <property type="match status" value="1"/>
</dbReference>
<comment type="subcellular location">
    <subcellularLocation>
        <location evidence="2">Cytoplasm</location>
    </subcellularLocation>
    <subcellularLocation>
        <location evidence="1">Nucleus</location>
    </subcellularLocation>
</comment>
<comment type="caution">
    <text evidence="10">The sequence shown here is derived from an EMBL/GenBank/DDBJ whole genome shotgun (WGS) entry which is preliminary data.</text>
</comment>
<dbReference type="OrthoDB" id="289162at2759"/>
<evidence type="ECO:0000256" key="1">
    <source>
        <dbReference type="ARBA" id="ARBA00004123"/>
    </source>
</evidence>
<evidence type="ECO:0000256" key="8">
    <source>
        <dbReference type="ARBA" id="ARBA00023242"/>
    </source>
</evidence>
<evidence type="ECO:0000313" key="11">
    <source>
        <dbReference type="Proteomes" id="UP001153069"/>
    </source>
</evidence>
<dbReference type="GO" id="GO:0033588">
    <property type="term" value="C:elongator holoenzyme complex"/>
    <property type="evidence" value="ECO:0007669"/>
    <property type="project" value="InterPro"/>
</dbReference>
<dbReference type="Pfam" id="PF05625">
    <property type="entry name" value="PAXNEB"/>
    <property type="match status" value="2"/>
</dbReference>
<feature type="region of interest" description="Disordered" evidence="9">
    <location>
        <begin position="1"/>
        <end position="20"/>
    </location>
</feature>
<feature type="compositionally biased region" description="Low complexity" evidence="9">
    <location>
        <begin position="11"/>
        <end position="20"/>
    </location>
</feature>
<feature type="compositionally biased region" description="Basic residues" evidence="9">
    <location>
        <begin position="1"/>
        <end position="10"/>
    </location>
</feature>
<dbReference type="GO" id="GO:0002098">
    <property type="term" value="P:tRNA wobble uridine modification"/>
    <property type="evidence" value="ECO:0007669"/>
    <property type="project" value="InterPro"/>
</dbReference>
<comment type="similarity">
    <text evidence="4">Belongs to the ELP4 family.</text>
</comment>
<evidence type="ECO:0000256" key="5">
    <source>
        <dbReference type="ARBA" id="ARBA00020265"/>
    </source>
</evidence>
<dbReference type="InterPro" id="IPR008728">
    <property type="entry name" value="Elongator_complex_protein_4"/>
</dbReference>
<protein>
    <recommendedName>
        <fullName evidence="5">Elongator complex protein 4</fullName>
    </recommendedName>
</protein>
<dbReference type="InterPro" id="IPR027417">
    <property type="entry name" value="P-loop_NTPase"/>
</dbReference>
<keyword evidence="11" id="KW-1185">Reference proteome</keyword>
<evidence type="ECO:0000256" key="3">
    <source>
        <dbReference type="ARBA" id="ARBA00005043"/>
    </source>
</evidence>
<evidence type="ECO:0000256" key="4">
    <source>
        <dbReference type="ARBA" id="ARBA00007573"/>
    </source>
</evidence>
<sequence>MATTFKRRTTNKATAASAAKRTSLVGLPGTKPCFGGATQTSSGLRDLDAILGGGHPLGSAILVEEDRWTNSLASTIVRYWCAEAVAQNHHLLVPALEEESTNPFLSTDDDSATGNRSDIDNLRDSLPRNLHWDKQHAAQGDEHDVKAWEAPLTEATPNQEELDEFDEEEGGDMITELGSSKNINTQQTQQNQSSNIYCHSYDLSGRLSQQLERMGKPNLEQLFHTFPIQQSMDQPFPSRRIYQAILTRLQECRSNNRAVIRLLLHHLDPEILCKVLPLLLAQIRLQHVPVVVLVCLQPWKSTCTKAKTILRRHADVVLQTEGFSGRSHFPPPSELRHLQGLLLPRKVSTATAATAIGGGHYADITVGKRPNSNIFGIKRDRRKLHTVLLHIPPQEQIMDEGRPL</sequence>
<evidence type="ECO:0000256" key="2">
    <source>
        <dbReference type="ARBA" id="ARBA00004496"/>
    </source>
</evidence>
<dbReference type="PANTHER" id="PTHR12896:SF1">
    <property type="entry name" value="ELONGATOR COMPLEX PROTEIN 4"/>
    <property type="match status" value="1"/>
</dbReference>
<keyword evidence="6" id="KW-0963">Cytoplasm</keyword>
<evidence type="ECO:0000313" key="10">
    <source>
        <dbReference type="EMBL" id="CAB9527434.1"/>
    </source>
</evidence>
<evidence type="ECO:0000256" key="7">
    <source>
        <dbReference type="ARBA" id="ARBA00022694"/>
    </source>
</evidence>
<feature type="region of interest" description="Disordered" evidence="9">
    <location>
        <begin position="101"/>
        <end position="122"/>
    </location>
</feature>
<dbReference type="AlphaFoldDB" id="A0A9N8EXI7"/>
<name>A0A9N8EXI7_9STRA</name>
<proteinExistence type="inferred from homology"/>